<dbReference type="PROSITE" id="PS51186">
    <property type="entry name" value="GNAT"/>
    <property type="match status" value="1"/>
</dbReference>
<organism evidence="2 3">
    <name type="scientific">Halobacillus dabanensis</name>
    <dbReference type="NCBI Taxonomy" id="240302"/>
    <lineage>
        <taxon>Bacteria</taxon>
        <taxon>Bacillati</taxon>
        <taxon>Bacillota</taxon>
        <taxon>Bacilli</taxon>
        <taxon>Bacillales</taxon>
        <taxon>Bacillaceae</taxon>
        <taxon>Halobacillus</taxon>
    </lineage>
</organism>
<dbReference type="InterPro" id="IPR016181">
    <property type="entry name" value="Acyl_CoA_acyltransferase"/>
</dbReference>
<feature type="domain" description="N-acetyltransferase" evidence="1">
    <location>
        <begin position="1"/>
        <end position="74"/>
    </location>
</feature>
<sequence>MISLDSLKENKGIGTLLLRKVENAAQEHGCNSIKLVTTNDNLHALEFYQKRGFRMVDILHDAVKKARKIKPEIPLMGSHDLPVLDEIVLRKSLA</sequence>
<dbReference type="AlphaFoldDB" id="A0A1I3Q9E2"/>
<dbReference type="EMBL" id="FOSB01000001">
    <property type="protein sequence ID" value="SFJ30894.1"/>
    <property type="molecule type" value="Genomic_DNA"/>
</dbReference>
<protein>
    <submittedName>
        <fullName evidence="2">Acetyltransferase (GNAT) family protein</fullName>
    </submittedName>
</protein>
<accession>A0A1I3Q9E2</accession>
<gene>
    <name evidence="2" type="ORF">SAMN04487936_101617</name>
</gene>
<dbReference type="Pfam" id="PF00583">
    <property type="entry name" value="Acetyltransf_1"/>
    <property type="match status" value="1"/>
</dbReference>
<dbReference type="CDD" id="cd04301">
    <property type="entry name" value="NAT_SF"/>
    <property type="match status" value="1"/>
</dbReference>
<dbReference type="SUPFAM" id="SSF55729">
    <property type="entry name" value="Acyl-CoA N-acyltransferases (Nat)"/>
    <property type="match status" value="1"/>
</dbReference>
<proteinExistence type="predicted"/>
<dbReference type="GO" id="GO:0016747">
    <property type="term" value="F:acyltransferase activity, transferring groups other than amino-acyl groups"/>
    <property type="evidence" value="ECO:0007669"/>
    <property type="project" value="InterPro"/>
</dbReference>
<dbReference type="RefSeq" id="WP_425268638.1">
    <property type="nucleotide sequence ID" value="NZ_FOSB01000001.1"/>
</dbReference>
<evidence type="ECO:0000259" key="1">
    <source>
        <dbReference type="PROSITE" id="PS51186"/>
    </source>
</evidence>
<dbReference type="Gene3D" id="3.40.630.30">
    <property type="match status" value="1"/>
</dbReference>
<dbReference type="Proteomes" id="UP000183557">
    <property type="component" value="Unassembled WGS sequence"/>
</dbReference>
<reference evidence="3" key="1">
    <citation type="submission" date="2016-10" db="EMBL/GenBank/DDBJ databases">
        <authorList>
            <person name="Varghese N."/>
            <person name="Submissions S."/>
        </authorList>
    </citation>
    <scope>NUCLEOTIDE SEQUENCE [LARGE SCALE GENOMIC DNA]</scope>
    <source>
        <strain evidence="3">CGMCC 1.3704</strain>
    </source>
</reference>
<name>A0A1I3Q9E2_HALDA</name>
<keyword evidence="2" id="KW-0808">Transferase</keyword>
<dbReference type="InterPro" id="IPR000182">
    <property type="entry name" value="GNAT_dom"/>
</dbReference>
<evidence type="ECO:0000313" key="2">
    <source>
        <dbReference type="EMBL" id="SFJ30894.1"/>
    </source>
</evidence>
<evidence type="ECO:0000313" key="3">
    <source>
        <dbReference type="Proteomes" id="UP000183557"/>
    </source>
</evidence>
<keyword evidence="3" id="KW-1185">Reference proteome</keyword>